<feature type="domain" description="Sec39" evidence="5">
    <location>
        <begin position="95"/>
        <end position="765"/>
    </location>
</feature>
<dbReference type="AlphaFoldDB" id="A0A9W7DD56"/>
<evidence type="ECO:0000256" key="4">
    <source>
        <dbReference type="ARBA" id="ARBA00022927"/>
    </source>
</evidence>
<dbReference type="InterPro" id="IPR013244">
    <property type="entry name" value="Sec39_domain"/>
</dbReference>
<dbReference type="GO" id="GO:0006890">
    <property type="term" value="P:retrograde vesicle-mediated transport, Golgi to endoplasmic reticulum"/>
    <property type="evidence" value="ECO:0007669"/>
    <property type="project" value="InterPro"/>
</dbReference>
<protein>
    <submittedName>
        <fullName evidence="6">Unnamed protein product</fullName>
    </submittedName>
</protein>
<keyword evidence="7" id="KW-1185">Reference proteome</keyword>
<evidence type="ECO:0000256" key="3">
    <source>
        <dbReference type="ARBA" id="ARBA00022824"/>
    </source>
</evidence>
<evidence type="ECO:0000259" key="5">
    <source>
        <dbReference type="Pfam" id="PF08314"/>
    </source>
</evidence>
<evidence type="ECO:0000256" key="1">
    <source>
        <dbReference type="ARBA" id="ARBA00004240"/>
    </source>
</evidence>
<dbReference type="Proteomes" id="UP001165063">
    <property type="component" value="Unassembled WGS sequence"/>
</dbReference>
<dbReference type="EMBL" id="BSXU01000573">
    <property type="protein sequence ID" value="GMG21162.1"/>
    <property type="molecule type" value="Genomic_DNA"/>
</dbReference>
<dbReference type="PANTHER" id="PTHR40787:SF3">
    <property type="entry name" value="PROTEIN TRANSPORT PROTEIN SEC39"/>
    <property type="match status" value="1"/>
</dbReference>
<dbReference type="OrthoDB" id="342024at2759"/>
<dbReference type="GO" id="GO:0005783">
    <property type="term" value="C:endoplasmic reticulum"/>
    <property type="evidence" value="ECO:0007669"/>
    <property type="project" value="UniProtKB-SubCell"/>
</dbReference>
<comment type="subcellular location">
    <subcellularLocation>
        <location evidence="1">Endoplasmic reticulum</location>
    </subcellularLocation>
</comment>
<evidence type="ECO:0000256" key="2">
    <source>
        <dbReference type="ARBA" id="ARBA00022448"/>
    </source>
</evidence>
<comment type="caution">
    <text evidence="6">The sequence shown here is derived from an EMBL/GenBank/DDBJ whole genome shotgun (WGS) entry which is preliminary data.</text>
</comment>
<keyword evidence="3" id="KW-0256">Endoplasmic reticulum</keyword>
<evidence type="ECO:0000313" key="7">
    <source>
        <dbReference type="Proteomes" id="UP001165063"/>
    </source>
</evidence>
<sequence>MNNHHSRRSKQVRIGEDDTAKHIQFVIVDNSKDNNIYIRLNHTSTVMTLLDNKKFFVAIHFLLSSGASIEQISRSLCKLAPVIYESSLQIEQQGFVIDIQTILEAILVSLPETTSLSDTFKLVTKIITDVRAYQLDHLGEETIDIDSFFAPDPIPEFLLLQFELSDESNEENYELLTSTVQEQLTKICWRHVHLSHDYYEHLFFSFVKSRVYAIDLALGDFVFIDEGINYLKNSRYYSSKLDEWIHGFYKPLSNLANARIVPQLVDLETFVTADDFSALVMEYIILNNSFDVLLVSTVAPYLSYVDNGWRAFNSWLVNYGDGLILNTSEKELVAGYRSLLEVVRQDKFLKALGSHADAKFEFASIIMAIIYLCPRASLEVYLDCKEILVDLGSTKFLTQGDKLPNFKGQNTVRQLYRVIDPTKVLLESLEKNIEAGERLYANGLSVAEIFQLSKADEKKQLEELHKFVNNEASYGKSAKKWNVLLGSIYYVYNNTAIFNKVSKFQFDELLLRKLLDMRYFKTLSDNFLPNFSSLPEPVLHDIVLKQSWVFFKKANNCDNKIGYLRSSLDTLDLLKADSDHTWKLRNLIDAINDLLNWKLYFQPGVPVTPRHILEVNDPFKIVKKILELNESAYTQTEELFELLKKLEIGLEDHEEDEIEKDDLALMTKLKLMALDYAATCDFDYAFELASGLLDMGANYKFSTPLVFNLVRDNWISFFQLVKNDFGEADPESLNKKLTILCKLMLVVPSEFNSTILEHWQMLNTEKYDSEMKAASHASETVGNHRSSLTPHISVNGNQTNPNHNTLSRLQRSIQSSANEVLQNSEGGDLGKNIIGWIVGAQ</sequence>
<reference evidence="6" key="1">
    <citation type="submission" date="2023-04" db="EMBL/GenBank/DDBJ databases">
        <title>Ambrosiozyma monospora NBRC 1965.</title>
        <authorList>
            <person name="Ichikawa N."/>
            <person name="Sato H."/>
            <person name="Tonouchi N."/>
        </authorList>
    </citation>
    <scope>NUCLEOTIDE SEQUENCE</scope>
    <source>
        <strain evidence="6">NBRC 1965</strain>
    </source>
</reference>
<keyword evidence="2" id="KW-0813">Transport</keyword>
<dbReference type="PANTHER" id="PTHR40787">
    <property type="entry name" value="SECRETED PROTEIN"/>
    <property type="match status" value="1"/>
</dbReference>
<accession>A0A9W7DD56</accession>
<name>A0A9W7DD56_AMBMO</name>
<dbReference type="Pfam" id="PF08314">
    <property type="entry name" value="Sec39"/>
    <property type="match status" value="1"/>
</dbReference>
<proteinExistence type="predicted"/>
<organism evidence="6 7">
    <name type="scientific">Ambrosiozyma monospora</name>
    <name type="common">Yeast</name>
    <name type="synonym">Endomycopsis monosporus</name>
    <dbReference type="NCBI Taxonomy" id="43982"/>
    <lineage>
        <taxon>Eukaryota</taxon>
        <taxon>Fungi</taxon>
        <taxon>Dikarya</taxon>
        <taxon>Ascomycota</taxon>
        <taxon>Saccharomycotina</taxon>
        <taxon>Pichiomycetes</taxon>
        <taxon>Pichiales</taxon>
        <taxon>Pichiaceae</taxon>
        <taxon>Ambrosiozyma</taxon>
    </lineage>
</organism>
<evidence type="ECO:0000313" key="6">
    <source>
        <dbReference type="EMBL" id="GMG21162.1"/>
    </source>
</evidence>
<keyword evidence="4" id="KW-0653">Protein transport</keyword>
<dbReference type="GO" id="GO:0015031">
    <property type="term" value="P:protein transport"/>
    <property type="evidence" value="ECO:0007669"/>
    <property type="project" value="UniProtKB-KW"/>
</dbReference>
<gene>
    <name evidence="6" type="ORF">Amon01_000177600</name>
</gene>